<dbReference type="PANTHER" id="PTHR44329">
    <property type="entry name" value="SERINE/THREONINE-PROTEIN KINASE TNNI3K-RELATED"/>
    <property type="match status" value="1"/>
</dbReference>
<dbReference type="Proteomes" id="UP000247702">
    <property type="component" value="Unassembled WGS sequence"/>
</dbReference>
<evidence type="ECO:0000313" key="8">
    <source>
        <dbReference type="Proteomes" id="UP000247702"/>
    </source>
</evidence>
<dbReference type="EMBL" id="BEXD01004146">
    <property type="protein sequence ID" value="GBC07449.1"/>
    <property type="molecule type" value="Genomic_DNA"/>
</dbReference>
<dbReference type="InterPro" id="IPR051681">
    <property type="entry name" value="Ser/Thr_Kinases-Pseudokinases"/>
</dbReference>
<gene>
    <name evidence="7" type="ORF">RCL2_000647700</name>
    <name evidence="6" type="ORF">RclHR1_07480009</name>
</gene>
<dbReference type="InterPro" id="IPR000719">
    <property type="entry name" value="Prot_kinase_dom"/>
</dbReference>
<dbReference type="PRINTS" id="PR00109">
    <property type="entry name" value="TYRKINASE"/>
</dbReference>
<keyword evidence="1" id="KW-0808">Transferase</keyword>
<proteinExistence type="predicted"/>
<evidence type="ECO:0000313" key="7">
    <source>
        <dbReference type="EMBL" id="GES79163.1"/>
    </source>
</evidence>
<evidence type="ECO:0000256" key="2">
    <source>
        <dbReference type="ARBA" id="ARBA00022741"/>
    </source>
</evidence>
<keyword evidence="8" id="KW-1185">Reference proteome</keyword>
<dbReference type="OrthoDB" id="2400589at2759"/>
<evidence type="ECO:0000256" key="1">
    <source>
        <dbReference type="ARBA" id="ARBA00022679"/>
    </source>
</evidence>
<evidence type="ECO:0000313" key="6">
    <source>
        <dbReference type="EMBL" id="GBC07449.1"/>
    </source>
</evidence>
<dbReference type="InterPro" id="IPR001245">
    <property type="entry name" value="Ser-Thr/Tyr_kinase_cat_dom"/>
</dbReference>
<reference evidence="6 8" key="1">
    <citation type="submission" date="2017-11" db="EMBL/GenBank/DDBJ databases">
        <title>The genome of Rhizophagus clarus HR1 reveals common genetic basis of auxotrophy among arbuscular mycorrhizal fungi.</title>
        <authorList>
            <person name="Kobayashi Y."/>
        </authorList>
    </citation>
    <scope>NUCLEOTIDE SEQUENCE [LARGE SCALE GENOMIC DNA]</scope>
    <source>
        <strain evidence="6 8">HR1</strain>
    </source>
</reference>
<comment type="caution">
    <text evidence="6">The sequence shown here is derived from an EMBL/GenBank/DDBJ whole genome shotgun (WGS) entry which is preliminary data.</text>
</comment>
<dbReference type="AlphaFoldDB" id="A0A2Z6SLH2"/>
<sequence>MNTTINTFDPTPGLKSSPVPVLFIPFMNIEDKCNYCGSKFTMSLKFGQKYCRNCLYWYNKCTKDNNTYLDTYISTNEYVRQVTPFNAFRLLSGPYVEWTKILEHCQDHYRIYSGWVESTLTKKSIPILYLPWWDNISYCLVCDRYIIKYIKQESEFYCQKWCSNCFTIYSGCRYCLTTNIIFGITDQSQCKKCKRISVINVDITNNSSGNFIIDEFLHSARINNDLSHLIADYMNNNTNPSHVYEFIYRYVCLNQYLKLIPYSQIDNLTKIAEGGFSTIYKATWSGKDVAIKKLRDSQSISKYFLNELKSFCQLNTNIFVIDCYGITQDPVTKEYMFIMSYANDGDLHNYLKKNFINITWTKKISIVLDIIAGLKKIHDKNIIHRDIHSGNILLSTFWKIGDLGLSQPANNSSTNNEIYGVIPYIAPEIFKGDIFSNKSDVYSLGMIMWELTTGIKPFANVEHDVNLVYQIIDGKRPEITSDTPECFANLMKKCWDSNPSRRPTVDEIFRSANKLNSMARGLIDVTAFAIFEQAEKKRLELIQSKKLGHEFSEKSHPKAIFTSRALSSLIYNSSTINTPIISLNIKQEYITKEHNFDIDINNINNIQSSTSQNVNFAAQYQDGITRPLSTMDFSRKRDIEELEIDTQNDRRRIKTNPEIINDHNL</sequence>
<dbReference type="GO" id="GO:0004674">
    <property type="term" value="F:protein serine/threonine kinase activity"/>
    <property type="evidence" value="ECO:0007669"/>
    <property type="project" value="TreeGrafter"/>
</dbReference>
<protein>
    <submittedName>
        <fullName evidence="7">Kinase-like domain-containing protein</fullName>
    </submittedName>
</protein>
<organism evidence="6 8">
    <name type="scientific">Rhizophagus clarus</name>
    <dbReference type="NCBI Taxonomy" id="94130"/>
    <lineage>
        <taxon>Eukaryota</taxon>
        <taxon>Fungi</taxon>
        <taxon>Fungi incertae sedis</taxon>
        <taxon>Mucoromycota</taxon>
        <taxon>Glomeromycotina</taxon>
        <taxon>Glomeromycetes</taxon>
        <taxon>Glomerales</taxon>
        <taxon>Glomeraceae</taxon>
        <taxon>Rhizophagus</taxon>
    </lineage>
</organism>
<dbReference type="PROSITE" id="PS50011">
    <property type="entry name" value="PROTEIN_KINASE_DOM"/>
    <property type="match status" value="1"/>
</dbReference>
<dbReference type="EMBL" id="BLAL01000043">
    <property type="protein sequence ID" value="GES79163.1"/>
    <property type="molecule type" value="Genomic_DNA"/>
</dbReference>
<reference evidence="7" key="2">
    <citation type="submission" date="2019-10" db="EMBL/GenBank/DDBJ databases">
        <title>Conservation and host-specific expression of non-tandemly repeated heterogenous ribosome RNA gene in arbuscular mycorrhizal fungi.</title>
        <authorList>
            <person name="Maeda T."/>
            <person name="Kobayashi Y."/>
            <person name="Nakagawa T."/>
            <person name="Ezawa T."/>
            <person name="Yamaguchi K."/>
            <person name="Bino T."/>
            <person name="Nishimoto Y."/>
            <person name="Shigenobu S."/>
            <person name="Kawaguchi M."/>
        </authorList>
    </citation>
    <scope>NUCLEOTIDE SEQUENCE</scope>
    <source>
        <strain evidence="7">HR1</strain>
    </source>
</reference>
<dbReference type="PANTHER" id="PTHR44329:SF288">
    <property type="entry name" value="MITOGEN-ACTIVATED PROTEIN KINASE KINASE KINASE 20"/>
    <property type="match status" value="1"/>
</dbReference>
<keyword evidence="3 7" id="KW-0418">Kinase</keyword>
<dbReference type="Pfam" id="PF07714">
    <property type="entry name" value="PK_Tyr_Ser-Thr"/>
    <property type="match status" value="1"/>
</dbReference>
<evidence type="ECO:0000256" key="3">
    <source>
        <dbReference type="ARBA" id="ARBA00022777"/>
    </source>
</evidence>
<feature type="domain" description="Protein kinase" evidence="5">
    <location>
        <begin position="265"/>
        <end position="515"/>
    </location>
</feature>
<accession>A0A2Z6SLH2</accession>
<dbReference type="Gene3D" id="1.10.510.10">
    <property type="entry name" value="Transferase(Phosphotransferase) domain 1"/>
    <property type="match status" value="1"/>
</dbReference>
<dbReference type="Proteomes" id="UP000615446">
    <property type="component" value="Unassembled WGS sequence"/>
</dbReference>
<keyword evidence="2" id="KW-0547">Nucleotide-binding</keyword>
<dbReference type="InterPro" id="IPR011009">
    <property type="entry name" value="Kinase-like_dom_sf"/>
</dbReference>
<keyword evidence="4" id="KW-0067">ATP-binding</keyword>
<evidence type="ECO:0000259" key="5">
    <source>
        <dbReference type="PROSITE" id="PS50011"/>
    </source>
</evidence>
<dbReference type="GO" id="GO:0005524">
    <property type="term" value="F:ATP binding"/>
    <property type="evidence" value="ECO:0007669"/>
    <property type="project" value="UniProtKB-KW"/>
</dbReference>
<name>A0A2Z6SLH2_9GLOM</name>
<dbReference type="SUPFAM" id="SSF56112">
    <property type="entry name" value="Protein kinase-like (PK-like)"/>
    <property type="match status" value="1"/>
</dbReference>
<evidence type="ECO:0000256" key="4">
    <source>
        <dbReference type="ARBA" id="ARBA00022840"/>
    </source>
</evidence>